<evidence type="ECO:0000256" key="1">
    <source>
        <dbReference type="SAM" id="MobiDB-lite"/>
    </source>
</evidence>
<gene>
    <name evidence="2" type="ORF">LHJ74_17780</name>
</gene>
<evidence type="ECO:0000313" key="2">
    <source>
        <dbReference type="EMBL" id="MCT2591724.1"/>
    </source>
</evidence>
<name>A0ABT2JWA1_9ACTN</name>
<feature type="region of interest" description="Disordered" evidence="1">
    <location>
        <begin position="112"/>
        <end position="132"/>
    </location>
</feature>
<dbReference type="Pfam" id="PF03663">
    <property type="entry name" value="Glyco_hydro_76"/>
    <property type="match status" value="1"/>
</dbReference>
<dbReference type="EMBL" id="JAJAGO010000008">
    <property type="protein sequence ID" value="MCT2591724.1"/>
    <property type="molecule type" value="Genomic_DNA"/>
</dbReference>
<keyword evidence="2" id="KW-0378">Hydrolase</keyword>
<proteinExistence type="predicted"/>
<organism evidence="2 3">
    <name type="scientific">Streptomyces gossypii</name>
    <dbReference type="NCBI Taxonomy" id="2883101"/>
    <lineage>
        <taxon>Bacteria</taxon>
        <taxon>Bacillati</taxon>
        <taxon>Actinomycetota</taxon>
        <taxon>Actinomycetes</taxon>
        <taxon>Kitasatosporales</taxon>
        <taxon>Streptomycetaceae</taxon>
        <taxon>Streptomyces</taxon>
    </lineage>
</organism>
<feature type="compositionally biased region" description="Polar residues" evidence="1">
    <location>
        <begin position="112"/>
        <end position="127"/>
    </location>
</feature>
<evidence type="ECO:0000313" key="3">
    <source>
        <dbReference type="Proteomes" id="UP001156389"/>
    </source>
</evidence>
<dbReference type="GO" id="GO:0016787">
    <property type="term" value="F:hydrolase activity"/>
    <property type="evidence" value="ECO:0007669"/>
    <property type="project" value="UniProtKB-KW"/>
</dbReference>
<dbReference type="Gene3D" id="1.50.10.20">
    <property type="match status" value="1"/>
</dbReference>
<dbReference type="PANTHER" id="PTHR47791:SF3">
    <property type="entry name" value="MEIOTICALLY UP-REGULATED GENE 191 PROTEIN"/>
    <property type="match status" value="1"/>
</dbReference>
<comment type="caution">
    <text evidence="2">The sequence shown here is derived from an EMBL/GenBank/DDBJ whole genome shotgun (WGS) entry which is preliminary data.</text>
</comment>
<dbReference type="Proteomes" id="UP001156389">
    <property type="component" value="Unassembled WGS sequence"/>
</dbReference>
<protein>
    <submittedName>
        <fullName evidence="2">Glycoside hydrolase family 76 protein</fullName>
    </submittedName>
</protein>
<dbReference type="RefSeq" id="WP_260219061.1">
    <property type="nucleotide sequence ID" value="NZ_JAJAGO010000008.1"/>
</dbReference>
<keyword evidence="3" id="KW-1185">Reference proteome</keyword>
<dbReference type="SUPFAM" id="SSF48208">
    <property type="entry name" value="Six-hairpin glycosidases"/>
    <property type="match status" value="1"/>
</dbReference>
<dbReference type="PANTHER" id="PTHR47791">
    <property type="entry name" value="MEIOTICALLY UP-REGULATED GENE 191 PROTEIN"/>
    <property type="match status" value="1"/>
</dbReference>
<reference evidence="2 3" key="1">
    <citation type="submission" date="2021-10" db="EMBL/GenBank/DDBJ databases">
        <title>Streptomyces gossypii sp. nov., isolated from soil collected from cotton field.</title>
        <authorList>
            <person name="Ge X."/>
            <person name="Chen X."/>
            <person name="Liu W."/>
        </authorList>
    </citation>
    <scope>NUCLEOTIDE SEQUENCE [LARGE SCALE GENOMIC DNA]</scope>
    <source>
        <strain evidence="2 3">N2-109</strain>
    </source>
</reference>
<dbReference type="InterPro" id="IPR053169">
    <property type="entry name" value="MUG_Protein"/>
</dbReference>
<dbReference type="InterPro" id="IPR008928">
    <property type="entry name" value="6-hairpin_glycosidase_sf"/>
</dbReference>
<accession>A0ABT2JWA1</accession>
<sequence length="498" mass="54115">MYPSLSKPPSKSLTRRRTSLVAGLTGLILCAAPLAPSWASTEAEKRDVICNTHCDARDPQHALDDRVAVDATVHSRVIKLHFSDRDGMGWASIDNGSPGDEVWLDRSFDAGESTSDSRLGVTTTPSGSRGWRTQMYNVDDPANSRVGSLRACGKAGDRGEIACTPWTPGQPGPHGRSEAAADGLMAMYNTDTGLFDTNGWWTSANALTAVIDNIEVTGSNRHEHAISRTYETNLDSHDGDFTNEYLDDTGWWGLAWIAAYDHTGDTRYLDTARADAAHMADYWTNKCGGGVQWNVDVPYKNAITNELYLHLNAALHNRIPGDTHYLAEAQKEWDWFRNSGMINSSGLVNDGLTDDTCANNGQPTWTYNQGVLLGGLTELHRATGDGDLLRTARRLADASTGADGLHSDGVLHEPNESDQCDNDGSSFKGAYVRGLGALNAQLDDHPYSGYLDRQADAAYRNDRNAQGLYGPHWAGPWTDSGHGCQHSALDLFNAAEVN</sequence>
<dbReference type="InterPro" id="IPR005198">
    <property type="entry name" value="Glyco_hydro_76"/>
</dbReference>